<dbReference type="AlphaFoldDB" id="A0A640KUA2"/>
<evidence type="ECO:0000313" key="1">
    <source>
        <dbReference type="EMBL" id="GET91117.1"/>
    </source>
</evidence>
<proteinExistence type="predicted"/>
<dbReference type="VEuPathDB" id="TriTrypDB:LtaPh_3111551"/>
<dbReference type="EMBL" id="BLBS01000046">
    <property type="protein sequence ID" value="GET91117.1"/>
    <property type="molecule type" value="Genomic_DNA"/>
</dbReference>
<protein>
    <submittedName>
        <fullName evidence="1">Cytochrome b5-like heme/steroid binding domain containing protein, putative</fullName>
    </submittedName>
</protein>
<comment type="caution">
    <text evidence="1">The sequence shown here is derived from an EMBL/GenBank/DDBJ whole genome shotgun (WGS) entry which is preliminary data.</text>
</comment>
<reference evidence="1" key="1">
    <citation type="submission" date="2019-11" db="EMBL/GenBank/DDBJ databases">
        <title>Leishmania tarentolae CDS.</title>
        <authorList>
            <person name="Goto Y."/>
            <person name="Yamagishi J."/>
        </authorList>
    </citation>
    <scope>NUCLEOTIDE SEQUENCE [LARGE SCALE GENOMIC DNA]</scope>
    <source>
        <strain evidence="1">Parrot Tar II</strain>
    </source>
</reference>
<keyword evidence="2" id="KW-1185">Reference proteome</keyword>
<gene>
    <name evidence="1" type="ORF">LtaPh_3111551</name>
</gene>
<dbReference type="Proteomes" id="UP000419144">
    <property type="component" value="Unassembled WGS sequence"/>
</dbReference>
<name>A0A640KUA2_LEITA</name>
<organism evidence="1 2">
    <name type="scientific">Leishmania tarentolae</name>
    <name type="common">Sauroleishmania tarentolae</name>
    <dbReference type="NCBI Taxonomy" id="5689"/>
    <lineage>
        <taxon>Eukaryota</taxon>
        <taxon>Discoba</taxon>
        <taxon>Euglenozoa</taxon>
        <taxon>Kinetoplastea</taxon>
        <taxon>Metakinetoplastina</taxon>
        <taxon>Trypanosomatida</taxon>
        <taxon>Trypanosomatidae</taxon>
        <taxon>Leishmaniinae</taxon>
        <taxon>Leishmania</taxon>
        <taxon>lizard Leishmania</taxon>
    </lineage>
</organism>
<evidence type="ECO:0000313" key="2">
    <source>
        <dbReference type="Proteomes" id="UP000419144"/>
    </source>
</evidence>
<accession>A0A640KUA2</accession>
<sequence length="108" mass="12153">MTSQSVRGNTHRCQRRYHCDQRGSLAPPAHLGDTATLLFVVVRQLALSLILFRVVDVRAVPLSLNLLTCVEKCMCVRGVVHVLKGARDVLARVRQDVLRTARMLIQHK</sequence>